<organism evidence="2 3">
    <name type="scientific">Araneus ventricosus</name>
    <name type="common">Orbweaver spider</name>
    <name type="synonym">Epeira ventricosa</name>
    <dbReference type="NCBI Taxonomy" id="182803"/>
    <lineage>
        <taxon>Eukaryota</taxon>
        <taxon>Metazoa</taxon>
        <taxon>Ecdysozoa</taxon>
        <taxon>Arthropoda</taxon>
        <taxon>Chelicerata</taxon>
        <taxon>Arachnida</taxon>
        <taxon>Araneae</taxon>
        <taxon>Araneomorphae</taxon>
        <taxon>Entelegynae</taxon>
        <taxon>Araneoidea</taxon>
        <taxon>Araneidae</taxon>
        <taxon>Araneus</taxon>
    </lineage>
</organism>
<reference evidence="2 3" key="1">
    <citation type="journal article" date="2019" name="Sci. Rep.">
        <title>Orb-weaving spider Araneus ventricosus genome elucidates the spidroin gene catalogue.</title>
        <authorList>
            <person name="Kono N."/>
            <person name="Nakamura H."/>
            <person name="Ohtoshi R."/>
            <person name="Moran D.A.P."/>
            <person name="Shinohara A."/>
            <person name="Yoshida Y."/>
            <person name="Fujiwara M."/>
            <person name="Mori M."/>
            <person name="Tomita M."/>
            <person name="Arakawa K."/>
        </authorList>
    </citation>
    <scope>NUCLEOTIDE SEQUENCE [LARGE SCALE GENOMIC DNA]</scope>
</reference>
<name>A0A4Y2VYC3_ARAVE</name>
<feature type="region of interest" description="Disordered" evidence="1">
    <location>
        <begin position="69"/>
        <end position="91"/>
    </location>
</feature>
<gene>
    <name evidence="2" type="ORF">AVEN_70705_1</name>
</gene>
<dbReference type="AlphaFoldDB" id="A0A4Y2VYC3"/>
<keyword evidence="3" id="KW-1185">Reference proteome</keyword>
<evidence type="ECO:0000313" key="3">
    <source>
        <dbReference type="Proteomes" id="UP000499080"/>
    </source>
</evidence>
<protein>
    <submittedName>
        <fullName evidence="2">Uncharacterized protein</fullName>
    </submittedName>
</protein>
<accession>A0A4Y2VYC3</accession>
<comment type="caution">
    <text evidence="2">The sequence shown here is derived from an EMBL/GenBank/DDBJ whole genome shotgun (WGS) entry which is preliminary data.</text>
</comment>
<evidence type="ECO:0000313" key="2">
    <source>
        <dbReference type="EMBL" id="GBO29641.1"/>
    </source>
</evidence>
<dbReference type="EMBL" id="BGPR01052806">
    <property type="protein sequence ID" value="GBO29641.1"/>
    <property type="molecule type" value="Genomic_DNA"/>
</dbReference>
<sequence>MANIFTKILGSSPNGDNGTHYQVLLRYTKALNIQSNITFPALLSRFGLTQCKLPLLARFYSYNLVASSRGSDNSRRLRWPSSKDLAPGPKV</sequence>
<evidence type="ECO:0000256" key="1">
    <source>
        <dbReference type="SAM" id="MobiDB-lite"/>
    </source>
</evidence>
<dbReference type="Proteomes" id="UP000499080">
    <property type="component" value="Unassembled WGS sequence"/>
</dbReference>
<proteinExistence type="predicted"/>